<gene>
    <name evidence="1" type="ORF">A6X21_01330</name>
</gene>
<comment type="caution">
    <text evidence="1">The sequence shown here is derived from an EMBL/GenBank/DDBJ whole genome shotgun (WGS) entry which is preliminary data.</text>
</comment>
<reference evidence="1 2" key="1">
    <citation type="submission" date="2016-05" db="EMBL/GenBank/DDBJ databases">
        <title>Genomic and physiological characterization of Planctopirus sp. isolated from fresh water lake.</title>
        <authorList>
            <person name="Subhash Y."/>
            <person name="Ramana C."/>
        </authorList>
    </citation>
    <scope>NUCLEOTIDE SEQUENCE [LARGE SCALE GENOMIC DNA]</scope>
    <source>
        <strain evidence="1 2">JC280</strain>
    </source>
</reference>
<proteinExistence type="predicted"/>
<dbReference type="AlphaFoldDB" id="A0A1C3E4U3"/>
<name>A0A1C3E4U3_9PLAN</name>
<dbReference type="EMBL" id="LYDR01000154">
    <property type="protein sequence ID" value="ODA28268.1"/>
    <property type="molecule type" value="Genomic_DNA"/>
</dbReference>
<dbReference type="Proteomes" id="UP000094828">
    <property type="component" value="Unassembled WGS sequence"/>
</dbReference>
<accession>A0A1C3E4U3</accession>
<sequence length="111" mass="12038">MFEAIHTDGAASCACGTRPQVGQATQFSYRHTRFTGWPDRLAVGSRSDKMPHLVRDMVNSVDQRGIVPLPLPTIASSTPLDDKPFSEKFTRMAQHLVPAAPGHQLAGPPSD</sequence>
<evidence type="ECO:0000313" key="1">
    <source>
        <dbReference type="EMBL" id="ODA28268.1"/>
    </source>
</evidence>
<keyword evidence="2" id="KW-1185">Reference proteome</keyword>
<protein>
    <submittedName>
        <fullName evidence="1">Uncharacterized protein</fullName>
    </submittedName>
</protein>
<evidence type="ECO:0000313" key="2">
    <source>
        <dbReference type="Proteomes" id="UP000094828"/>
    </source>
</evidence>
<organism evidence="1 2">
    <name type="scientific">Planctopirus hydrillae</name>
    <dbReference type="NCBI Taxonomy" id="1841610"/>
    <lineage>
        <taxon>Bacteria</taxon>
        <taxon>Pseudomonadati</taxon>
        <taxon>Planctomycetota</taxon>
        <taxon>Planctomycetia</taxon>
        <taxon>Planctomycetales</taxon>
        <taxon>Planctomycetaceae</taxon>
        <taxon>Planctopirus</taxon>
    </lineage>
</organism>